<reference evidence="3" key="1">
    <citation type="submission" date="2015-01" db="EMBL/GenBank/DDBJ databases">
        <authorList>
            <person name="Aksoy S."/>
            <person name="Warren W."/>
            <person name="Wilson R.K."/>
        </authorList>
    </citation>
    <scope>NUCLEOTIDE SEQUENCE [LARGE SCALE GENOMIC DNA]</scope>
    <source>
        <strain evidence="3">IAEA</strain>
    </source>
</reference>
<sequence>MQKILSNSVSKLIISSPSPRSASPKNDYLLNTRCGTIDDNNGHRRCQLGYADICARDADFLEPIETHSKMYLPPTVVVSKEEEDDEIPMDCFENCSKSASFTRRIRQVNALSLQHLQNIANHTSGNKDPKLITYHEWVCILLRLNELFVNKIEALKSEMAEQLEYFRRTDADRRRIHSIIELKESHRDIDALIKIIQNAFHNGVWDFQSLFLETISGSQVFGVGKSNTAQKKPSPNALKQKRTLHCNLKILAAKLAEKHDKIQLLRRRMASMEDQMRYAQKNLCLKKEMIEKLRKSL</sequence>
<dbReference type="VEuPathDB" id="VectorBase:GPPI016676"/>
<dbReference type="Proteomes" id="UP000092460">
    <property type="component" value="Unassembled WGS sequence"/>
</dbReference>
<dbReference type="STRING" id="67801.A0A1B0B2C6"/>
<evidence type="ECO:0000313" key="3">
    <source>
        <dbReference type="Proteomes" id="UP000092460"/>
    </source>
</evidence>
<organism evidence="2 3">
    <name type="scientific">Glossina palpalis gambiensis</name>
    <dbReference type="NCBI Taxonomy" id="67801"/>
    <lineage>
        <taxon>Eukaryota</taxon>
        <taxon>Metazoa</taxon>
        <taxon>Ecdysozoa</taxon>
        <taxon>Arthropoda</taxon>
        <taxon>Hexapoda</taxon>
        <taxon>Insecta</taxon>
        <taxon>Pterygota</taxon>
        <taxon>Neoptera</taxon>
        <taxon>Endopterygota</taxon>
        <taxon>Diptera</taxon>
        <taxon>Brachycera</taxon>
        <taxon>Muscomorpha</taxon>
        <taxon>Hippoboscoidea</taxon>
        <taxon>Glossinidae</taxon>
        <taxon>Glossina</taxon>
    </lineage>
</organism>
<keyword evidence="1" id="KW-0175">Coiled coil</keyword>
<evidence type="ECO:0000256" key="1">
    <source>
        <dbReference type="SAM" id="Coils"/>
    </source>
</evidence>
<protein>
    <submittedName>
        <fullName evidence="2">Uncharacterized protein</fullName>
    </submittedName>
</protein>
<dbReference type="EMBL" id="JXJN01007598">
    <property type="status" value="NOT_ANNOTATED_CDS"/>
    <property type="molecule type" value="Genomic_DNA"/>
</dbReference>
<dbReference type="AlphaFoldDB" id="A0A1B0B2C6"/>
<reference evidence="2" key="2">
    <citation type="submission" date="2020-05" db="UniProtKB">
        <authorList>
            <consortium name="EnsemblMetazoa"/>
        </authorList>
    </citation>
    <scope>IDENTIFICATION</scope>
    <source>
        <strain evidence="2">IAEA</strain>
    </source>
</reference>
<name>A0A1B0B2C6_9MUSC</name>
<keyword evidence="3" id="KW-1185">Reference proteome</keyword>
<accession>A0A1B0B2C6</accession>
<feature type="coiled-coil region" evidence="1">
    <location>
        <begin position="248"/>
        <end position="282"/>
    </location>
</feature>
<dbReference type="EnsemblMetazoa" id="GPPI016676-RA">
    <property type="protein sequence ID" value="GPPI016676-PA"/>
    <property type="gene ID" value="GPPI016676"/>
</dbReference>
<proteinExistence type="predicted"/>
<evidence type="ECO:0000313" key="2">
    <source>
        <dbReference type="EnsemblMetazoa" id="GPPI016676-PA"/>
    </source>
</evidence>